<feature type="domain" description="Mce/MlaD" evidence="2">
    <location>
        <begin position="41"/>
        <end position="116"/>
    </location>
</feature>
<evidence type="ECO:0000313" key="4">
    <source>
        <dbReference type="Proteomes" id="UP000649799"/>
    </source>
</evidence>
<dbReference type="PANTHER" id="PTHR33371:SF4">
    <property type="entry name" value="INTERMEMBRANE PHOSPHOLIPID TRANSPORT SYSTEM BINDING PROTEIN MLAD"/>
    <property type="match status" value="1"/>
</dbReference>
<feature type="transmembrane region" description="Helical" evidence="1">
    <location>
        <begin position="12"/>
        <end position="30"/>
    </location>
</feature>
<reference evidence="3 4" key="1">
    <citation type="submission" date="2020-03" db="EMBL/GenBank/DDBJ databases">
        <title>Cyclobacterium plantarum sp. nov., a marine bacterium isolated from a coastal-marine wetland.</title>
        <authorList>
            <person name="Sanchez-Porro C."/>
            <person name="Ventosa A."/>
            <person name="Amoozegar M."/>
        </authorList>
    </citation>
    <scope>NUCLEOTIDE SEQUENCE [LARGE SCALE GENOMIC DNA]</scope>
    <source>
        <strain evidence="3 4">GBPx2</strain>
    </source>
</reference>
<evidence type="ECO:0000259" key="2">
    <source>
        <dbReference type="Pfam" id="PF02470"/>
    </source>
</evidence>
<dbReference type="Pfam" id="PF02470">
    <property type="entry name" value="MlaD"/>
    <property type="match status" value="1"/>
</dbReference>
<evidence type="ECO:0000256" key="1">
    <source>
        <dbReference type="SAM" id="Phobius"/>
    </source>
</evidence>
<dbReference type="InterPro" id="IPR052336">
    <property type="entry name" value="MlaD_Phospholipid_Transporter"/>
</dbReference>
<dbReference type="Proteomes" id="UP000649799">
    <property type="component" value="Unassembled WGS sequence"/>
</dbReference>
<protein>
    <submittedName>
        <fullName evidence="3">MCE family protein</fullName>
    </submittedName>
</protein>
<comment type="caution">
    <text evidence="3">The sequence shown here is derived from an EMBL/GenBank/DDBJ whole genome shotgun (WGS) entry which is preliminary data.</text>
</comment>
<organism evidence="3 4">
    <name type="scientific">Cyclobacterium plantarum</name>
    <dbReference type="NCBI Taxonomy" id="2716263"/>
    <lineage>
        <taxon>Bacteria</taxon>
        <taxon>Pseudomonadati</taxon>
        <taxon>Bacteroidota</taxon>
        <taxon>Cytophagia</taxon>
        <taxon>Cytophagales</taxon>
        <taxon>Cyclobacteriaceae</taxon>
        <taxon>Cyclobacterium</taxon>
    </lineage>
</organism>
<sequence>MNNRKTENSKVGLMVLAGALFLVFTLYMVGRNQDIFRSNFTLQAVVSHVNGLVPGNNVRFMGMDVGTVKSIEMANDTSINITMVINTKMNPYIKKNAKISIGTDGLMGNKLVHINPQEGNAGMVSDGDIIFSDKALETDEMLSTLHATSLLIEKTSMNLYQISEKLNTSQVLWELLSDSTITSDIKTTLSAFQKASVEASEMLHSGKKMMHTFEQGNGLINMAFTDTLASRNLLTSIEHLQESSRDLEELLGGMKNWVNHIEKGKGSIGLLMEDSLLRQTLLNSAINLEKGTGDFQQNMEALKSNFLFRRYFRKLEKDSIKNELRKN</sequence>
<gene>
    <name evidence="3" type="ORF">G9Q97_18680</name>
</gene>
<keyword evidence="1" id="KW-0472">Membrane</keyword>
<dbReference type="InterPro" id="IPR003399">
    <property type="entry name" value="Mce/MlaD"/>
</dbReference>
<name>A0ABX0HEM0_9BACT</name>
<keyword evidence="4" id="KW-1185">Reference proteome</keyword>
<dbReference type="RefSeq" id="WP_166149598.1">
    <property type="nucleotide sequence ID" value="NZ_JAANYN010000008.1"/>
</dbReference>
<evidence type="ECO:0000313" key="3">
    <source>
        <dbReference type="EMBL" id="NHE58841.1"/>
    </source>
</evidence>
<accession>A0ABX0HEM0</accession>
<keyword evidence="1" id="KW-1133">Transmembrane helix</keyword>
<proteinExistence type="predicted"/>
<dbReference type="EMBL" id="JAANYN010000008">
    <property type="protein sequence ID" value="NHE58841.1"/>
    <property type="molecule type" value="Genomic_DNA"/>
</dbReference>
<dbReference type="PANTHER" id="PTHR33371">
    <property type="entry name" value="INTERMEMBRANE PHOSPHOLIPID TRANSPORT SYSTEM BINDING PROTEIN MLAD-RELATED"/>
    <property type="match status" value="1"/>
</dbReference>
<keyword evidence="1" id="KW-0812">Transmembrane</keyword>